<organism evidence="1 2">
    <name type="scientific">Staphylococcus phage P108</name>
    <dbReference type="NCBI Taxonomy" id="1526408"/>
    <lineage>
        <taxon>Viruses</taxon>
        <taxon>Duplodnaviria</taxon>
        <taxon>Heunggongvirae</taxon>
        <taxon>Uroviricota</taxon>
        <taxon>Caudoviricetes</taxon>
        <taxon>Herelleviridae</taxon>
        <taxon>Twortvirinae</taxon>
        <taxon>Kayvirus</taxon>
        <taxon>Kayvirus P108</taxon>
    </lineage>
</organism>
<protein>
    <submittedName>
        <fullName evidence="1">Uncharacterized protein</fullName>
    </submittedName>
</protein>
<evidence type="ECO:0000313" key="2">
    <source>
        <dbReference type="Proteomes" id="UP000202284"/>
    </source>
</evidence>
<dbReference type="RefSeq" id="YP_009099427.1">
    <property type="nucleotide sequence ID" value="NC_025426.1"/>
</dbReference>
<keyword evidence="2" id="KW-1185">Reference proteome</keyword>
<dbReference type="EMBL" id="KM216423">
    <property type="protein sequence ID" value="AIK69537.1"/>
    <property type="molecule type" value="Genomic_DNA"/>
</dbReference>
<evidence type="ECO:0000313" key="1">
    <source>
        <dbReference type="EMBL" id="AIK69537.1"/>
    </source>
</evidence>
<reference evidence="1 2" key="1">
    <citation type="submission" date="2014-07" db="EMBL/GenBank/DDBJ databases">
        <authorList>
            <person name="Yuan W."/>
            <person name="Rao X."/>
        </authorList>
    </citation>
    <scope>NUCLEOTIDE SEQUENCE [LARGE SCALE GENOMIC DNA]</scope>
</reference>
<dbReference type="Proteomes" id="UP000202284">
    <property type="component" value="Segment"/>
</dbReference>
<name>A0A076YR19_9CAUD</name>
<dbReference type="GeneID" id="22110136"/>
<sequence length="78" mass="9159">MEFIDKNNVIKAYDIPNVYLKGYVLQACDKNGDTTAYDGYDQIHYKKGRVLTFPFDKPLRKINVLSGYYKLFKKEDII</sequence>
<accession>A0A076YR19</accession>
<proteinExistence type="predicted"/>
<gene>
    <name evidence="1" type="ORF">P108_0090</name>
</gene>
<dbReference type="OrthoDB" id="20196at10239"/>
<dbReference type="KEGG" id="vg:22110136"/>